<keyword evidence="9 10" id="KW-0472">Membrane</keyword>
<evidence type="ECO:0000313" key="13">
    <source>
        <dbReference type="Proteomes" id="UP001060504"/>
    </source>
</evidence>
<dbReference type="Pfam" id="PF03600">
    <property type="entry name" value="CitMHS"/>
    <property type="match status" value="1"/>
</dbReference>
<evidence type="ECO:0000256" key="4">
    <source>
        <dbReference type="ARBA" id="ARBA00022448"/>
    </source>
</evidence>
<comment type="caution">
    <text evidence="12">The sequence shown here is derived from an EMBL/GenBank/DDBJ whole genome shotgun (WGS) entry which is preliminary data.</text>
</comment>
<feature type="transmembrane region" description="Helical" evidence="10">
    <location>
        <begin position="106"/>
        <end position="130"/>
    </location>
</feature>
<feature type="domain" description="Citrate transporter-like" evidence="11">
    <location>
        <begin position="29"/>
        <end position="356"/>
    </location>
</feature>
<comment type="similarity">
    <text evidence="2">Belongs to the ArsB family.</text>
</comment>
<feature type="transmembrane region" description="Helical" evidence="10">
    <location>
        <begin position="280"/>
        <end position="300"/>
    </location>
</feature>
<feature type="transmembrane region" description="Helical" evidence="10">
    <location>
        <begin position="359"/>
        <end position="380"/>
    </location>
</feature>
<protein>
    <submittedName>
        <fullName evidence="12">Arsenic transporter</fullName>
    </submittedName>
</protein>
<keyword evidence="6 10" id="KW-0812">Transmembrane</keyword>
<organism evidence="12 13">
    <name type="scientific">Mycolicibacterium cyprinidarum</name>
    <dbReference type="NCBI Taxonomy" id="2860311"/>
    <lineage>
        <taxon>Bacteria</taxon>
        <taxon>Bacillati</taxon>
        <taxon>Actinomycetota</taxon>
        <taxon>Actinomycetes</taxon>
        <taxon>Mycobacteriales</taxon>
        <taxon>Mycobacteriaceae</taxon>
        <taxon>Mycolicibacterium</taxon>
    </lineage>
</organism>
<evidence type="ECO:0000256" key="6">
    <source>
        <dbReference type="ARBA" id="ARBA00022692"/>
    </source>
</evidence>
<dbReference type="InterPro" id="IPR000802">
    <property type="entry name" value="Arsenical_pump_ArsB"/>
</dbReference>
<keyword evidence="8 10" id="KW-1133">Transmembrane helix</keyword>
<sequence>MVSGVAAEMLAVALLAGVLLSAMLQPRGLPEATVAVPAAAMVVALGIVSPTDALRQIQSLGPTVGFLAAILVLAYLADEAGMFTWLGSLLGTLSAGQPVRLLGLVFAAAAVITAVLSLDATVVLLTPVVFRTAVSLGLRAKPHVYACTHLANSASTLLPVSNLTNLLAFSATGLSFMQFAAFMGLPWLAVIAVEYLVFRWFFRDDLRPVPVVARVDTDRVEPDGPTPAPPVFVLAVLAATLVGFGASGLVGVEPVWVAVAGAGALAVRSVARREITLPSLVVEASPFFCVFVFALGIVVAGVTGHGMGRALGSLLPTDPSFAGLLGVALLAALLANVVNNLPATLVMLGVLGLDPHPGLVLAMLIGVNVGPNLTYVGSLATLLWRRVLASRDAAPTLTEFLRLGVLTVPVGLLSGVGALWLGLTMGGGMQ</sequence>
<evidence type="ECO:0000256" key="2">
    <source>
        <dbReference type="ARBA" id="ARBA00006433"/>
    </source>
</evidence>
<keyword evidence="4" id="KW-0813">Transport</keyword>
<dbReference type="PANTHER" id="PTHR43302:SF5">
    <property type="entry name" value="TRANSPORTER ARSB-RELATED"/>
    <property type="match status" value="1"/>
</dbReference>
<accession>A0ABQ4V8H6</accession>
<dbReference type="InterPro" id="IPR004680">
    <property type="entry name" value="Cit_transptr-like_dom"/>
</dbReference>
<feature type="transmembrane region" description="Helical" evidence="10">
    <location>
        <begin position="66"/>
        <end position="86"/>
    </location>
</feature>
<comment type="subcellular location">
    <subcellularLocation>
        <location evidence="1">Cell membrane</location>
        <topology evidence="1">Multi-pass membrane protein</topology>
    </subcellularLocation>
</comment>
<keyword evidence="7" id="KW-0059">Arsenical resistance</keyword>
<evidence type="ECO:0000256" key="9">
    <source>
        <dbReference type="ARBA" id="ARBA00023136"/>
    </source>
</evidence>
<feature type="transmembrane region" description="Helical" evidence="10">
    <location>
        <begin position="400"/>
        <end position="423"/>
    </location>
</feature>
<gene>
    <name evidence="12" type="ORF">NGTWS1702_38170</name>
</gene>
<keyword evidence="13" id="KW-1185">Reference proteome</keyword>
<evidence type="ECO:0000256" key="10">
    <source>
        <dbReference type="SAM" id="Phobius"/>
    </source>
</evidence>
<evidence type="ECO:0000313" key="12">
    <source>
        <dbReference type="EMBL" id="GJF11517.1"/>
    </source>
</evidence>
<proteinExistence type="inferred from homology"/>
<name>A0ABQ4V8H6_9MYCO</name>
<dbReference type="PANTHER" id="PTHR43302">
    <property type="entry name" value="TRANSPORTER ARSB-RELATED"/>
    <property type="match status" value="1"/>
</dbReference>
<feature type="transmembrane region" description="Helical" evidence="10">
    <location>
        <begin position="231"/>
        <end position="259"/>
    </location>
</feature>
<feature type="transmembrane region" description="Helical" evidence="10">
    <location>
        <begin position="320"/>
        <end position="338"/>
    </location>
</feature>
<keyword evidence="5" id="KW-1003">Cell membrane</keyword>
<evidence type="ECO:0000256" key="3">
    <source>
        <dbReference type="ARBA" id="ARBA00009843"/>
    </source>
</evidence>
<dbReference type="EMBL" id="BPRH01003994">
    <property type="protein sequence ID" value="GJF11517.1"/>
    <property type="molecule type" value="Genomic_DNA"/>
</dbReference>
<evidence type="ECO:0000256" key="1">
    <source>
        <dbReference type="ARBA" id="ARBA00004651"/>
    </source>
</evidence>
<feature type="transmembrane region" description="Helical" evidence="10">
    <location>
        <begin position="34"/>
        <end position="54"/>
    </location>
</feature>
<dbReference type="PRINTS" id="PR00758">
    <property type="entry name" value="ARSENICPUMP"/>
</dbReference>
<comment type="similarity">
    <text evidence="3">Belongs to the CitM (TC 2.A.11) transporter family.</text>
</comment>
<evidence type="ECO:0000259" key="11">
    <source>
        <dbReference type="Pfam" id="PF03600"/>
    </source>
</evidence>
<evidence type="ECO:0000256" key="7">
    <source>
        <dbReference type="ARBA" id="ARBA00022849"/>
    </source>
</evidence>
<reference evidence="12 13" key="1">
    <citation type="submission" date="2021-08" db="EMBL/GenBank/DDBJ databases">
        <title>Draft genome sequence of Mycolicibacterium sp. NGTWS1702 strain.</title>
        <authorList>
            <person name="Matsumoto M."/>
            <person name="Tang B.C.C."/>
            <person name="Machida Y."/>
            <person name="Matoyama H."/>
            <person name="Kishihara T."/>
            <person name="Sato S."/>
            <person name="Kondo I."/>
            <person name="Sano M."/>
            <person name="Kato G."/>
        </authorList>
    </citation>
    <scope>NUCLEOTIDE SEQUENCE [LARGE SCALE GENOMIC DNA]</scope>
    <source>
        <strain evidence="12 13">NGTWSNA01</strain>
    </source>
</reference>
<evidence type="ECO:0000256" key="8">
    <source>
        <dbReference type="ARBA" id="ARBA00022989"/>
    </source>
</evidence>
<feature type="transmembrane region" description="Helical" evidence="10">
    <location>
        <begin position="179"/>
        <end position="202"/>
    </location>
</feature>
<dbReference type="Proteomes" id="UP001060504">
    <property type="component" value="Unassembled WGS sequence"/>
</dbReference>
<evidence type="ECO:0000256" key="5">
    <source>
        <dbReference type="ARBA" id="ARBA00022475"/>
    </source>
</evidence>